<evidence type="ECO:0000256" key="4">
    <source>
        <dbReference type="PROSITE-ProRule" id="PRU00196"/>
    </source>
</evidence>
<dbReference type="PRINTS" id="PR00258">
    <property type="entry name" value="SPERACTRCPTR"/>
</dbReference>
<evidence type="ECO:0000256" key="2">
    <source>
        <dbReference type="ARBA" id="ARBA00022737"/>
    </source>
</evidence>
<feature type="chain" id="PRO_5017395280" description="SRCR domain-containing protein" evidence="5">
    <location>
        <begin position="28"/>
        <end position="457"/>
    </location>
</feature>
<evidence type="ECO:0000313" key="7">
    <source>
        <dbReference type="Ensembl" id="ENSSPAP00000027944.1"/>
    </source>
</evidence>
<feature type="disulfide bond" evidence="4">
    <location>
        <begin position="415"/>
        <end position="425"/>
    </location>
</feature>
<feature type="domain" description="SRCR" evidence="6">
    <location>
        <begin position="149"/>
        <end position="225"/>
    </location>
</feature>
<feature type="domain" description="SRCR" evidence="6">
    <location>
        <begin position="348"/>
        <end position="450"/>
    </location>
</feature>
<dbReference type="Gene3D" id="3.10.250.10">
    <property type="entry name" value="SRCR-like domain"/>
    <property type="match status" value="4"/>
</dbReference>
<evidence type="ECO:0000256" key="1">
    <source>
        <dbReference type="ARBA" id="ARBA00022729"/>
    </source>
</evidence>
<dbReference type="SUPFAM" id="SSF56487">
    <property type="entry name" value="SRCR-like"/>
    <property type="match status" value="4"/>
</dbReference>
<comment type="caution">
    <text evidence="4">Lacks conserved residue(s) required for the propagation of feature annotation.</text>
</comment>
<dbReference type="AlphaFoldDB" id="A0A3B5BCT3"/>
<name>A0A3B5BCT3_9TELE</name>
<feature type="disulfide bond" evidence="4">
    <location>
        <begin position="314"/>
        <end position="324"/>
    </location>
</feature>
<dbReference type="PROSITE" id="PS50287">
    <property type="entry name" value="SRCR_2"/>
    <property type="match status" value="4"/>
</dbReference>
<feature type="domain" description="SRCR" evidence="6">
    <location>
        <begin position="30"/>
        <end position="132"/>
    </location>
</feature>
<dbReference type="PANTHER" id="PTHR19331">
    <property type="entry name" value="SCAVENGER RECEPTOR DOMAIN-CONTAINING"/>
    <property type="match status" value="1"/>
</dbReference>
<dbReference type="InterPro" id="IPR001190">
    <property type="entry name" value="SRCR"/>
</dbReference>
<protein>
    <recommendedName>
        <fullName evidence="6">SRCR domain-containing protein</fullName>
    </recommendedName>
</protein>
<dbReference type="Pfam" id="PF00530">
    <property type="entry name" value="SRCR"/>
    <property type="match status" value="4"/>
</dbReference>
<sequence length="457" mass="49348">SSMLLKAIGAICVLFPAVLSLFSVVSADSVRLLNGSSLCSGILEVRSNQSNQQWSSVCEADFDQQDAEVVCRELGCGTPVFFQGALFGEVEAPMWTKEFQCAGDESGLLDCKSSDSVGNTCSPGRAVGLICSGRRGVSSSILFNSSGDIRLVGGDNRCEGTLEMKLEEWRPVNVKDGTLKTADVFCQLLDCGSVVSVGQTMKTSDKPVWRIMSHCVEVQSPLRECMIPGSSSSVFNLICSDSVRLLSGSSLCSGILEVRSNQSNQQWSSVCEADFDQQDAEVVCRELGCGTPVFFQGVLFGEVEAPMWTKEFQCAGDESGLLDCKSSDSVGNTCSPGRAVGLICSAPVRLVGEASRCAGTLELKHLEDWRPVEASQWTLKAASVFCEHLDCGSAISLQRREWWSGRPLWSVNPHCFQRESDARACVTATQSSFMLYLTCSGKLTSVIYGIYDIIRDG</sequence>
<dbReference type="FunFam" id="3.10.250.10:FF:000013">
    <property type="entry name" value="CD163 molecule like 1"/>
    <property type="match status" value="2"/>
</dbReference>
<evidence type="ECO:0000256" key="5">
    <source>
        <dbReference type="SAM" id="SignalP"/>
    </source>
</evidence>
<keyword evidence="2" id="KW-0677">Repeat</keyword>
<dbReference type="SMART" id="SM00202">
    <property type="entry name" value="SR"/>
    <property type="match status" value="4"/>
</dbReference>
<evidence type="ECO:0000259" key="6">
    <source>
        <dbReference type="PROSITE" id="PS50287"/>
    </source>
</evidence>
<feature type="signal peptide" evidence="5">
    <location>
        <begin position="1"/>
        <end position="27"/>
    </location>
</feature>
<dbReference type="GO" id="GO:0016020">
    <property type="term" value="C:membrane"/>
    <property type="evidence" value="ECO:0007669"/>
    <property type="project" value="InterPro"/>
</dbReference>
<feature type="disulfide bond" evidence="4">
    <location>
        <begin position="101"/>
        <end position="111"/>
    </location>
</feature>
<dbReference type="Ensembl" id="ENSSPAT00000028399.1">
    <property type="protein sequence ID" value="ENSSPAP00000027944.1"/>
    <property type="gene ID" value="ENSSPAG00000020936.1"/>
</dbReference>
<accession>A0A3B5BCT3</accession>
<keyword evidence="3 4" id="KW-1015">Disulfide bond</keyword>
<feature type="domain" description="SRCR" evidence="6">
    <location>
        <begin position="243"/>
        <end position="345"/>
    </location>
</feature>
<organism evidence="7">
    <name type="scientific">Stegastes partitus</name>
    <name type="common">bicolor damselfish</name>
    <dbReference type="NCBI Taxonomy" id="144197"/>
    <lineage>
        <taxon>Eukaryota</taxon>
        <taxon>Metazoa</taxon>
        <taxon>Chordata</taxon>
        <taxon>Craniata</taxon>
        <taxon>Vertebrata</taxon>
        <taxon>Euteleostomi</taxon>
        <taxon>Actinopterygii</taxon>
        <taxon>Neopterygii</taxon>
        <taxon>Teleostei</taxon>
        <taxon>Neoteleostei</taxon>
        <taxon>Acanthomorphata</taxon>
        <taxon>Ovalentaria</taxon>
        <taxon>Pomacentridae</taxon>
        <taxon>Stegastes</taxon>
    </lineage>
</organism>
<reference evidence="7" key="1">
    <citation type="submission" date="2023-09" db="UniProtKB">
        <authorList>
            <consortium name="Ensembl"/>
        </authorList>
    </citation>
    <scope>IDENTIFICATION</scope>
</reference>
<evidence type="ECO:0000256" key="3">
    <source>
        <dbReference type="ARBA" id="ARBA00023157"/>
    </source>
</evidence>
<proteinExistence type="predicted"/>
<keyword evidence="1 5" id="KW-0732">Signal</keyword>
<feature type="disulfide bond" evidence="4">
    <location>
        <begin position="215"/>
        <end position="225"/>
    </location>
</feature>
<dbReference type="GeneTree" id="ENSGT00940000163299"/>
<dbReference type="InterPro" id="IPR036772">
    <property type="entry name" value="SRCR-like_dom_sf"/>
</dbReference>